<dbReference type="Proteomes" id="UP001297581">
    <property type="component" value="Unassembled WGS sequence"/>
</dbReference>
<dbReference type="Pfam" id="PF13411">
    <property type="entry name" value="MerR_1"/>
    <property type="match status" value="1"/>
</dbReference>
<evidence type="ECO:0000313" key="6">
    <source>
        <dbReference type="EMBL" id="MCH4294912.1"/>
    </source>
</evidence>
<dbReference type="SUPFAM" id="SSF89082">
    <property type="entry name" value="Antibiotic binding domain of TipA-like multidrug resistance regulators"/>
    <property type="match status" value="1"/>
</dbReference>
<protein>
    <submittedName>
        <fullName evidence="6">MerR family transcriptional regulator</fullName>
    </submittedName>
</protein>
<evidence type="ECO:0000256" key="2">
    <source>
        <dbReference type="ARBA" id="ARBA00023125"/>
    </source>
</evidence>
<proteinExistence type="predicted"/>
<dbReference type="PRINTS" id="PR00040">
    <property type="entry name" value="HTHMERR"/>
</dbReference>
<sequence length="265" mass="29142">MALYSVSELARLAGVSVRTLHHYDETGILCPSGRSAGGYRLYGDKELIRLQQILMYRELGLKLADIKALMHSSENSPEHSSDQQMLACLKGQYQQLGGRIAHFEKLRGMLALTIDRLENGPQESWMTDKHAATALFSDFSDKARSEEALRKEAVAKWGEEAVAKGGSGRDGLTPSQKAVLDAEGEAIARALAGLLGETPGSDKVQALMQRQHRWLSANGECPRARLPMLAAMYLADDRFRQFYDRFGEGTAALMHDGLLAYAAND</sequence>
<keyword evidence="2" id="KW-0238">DNA-binding</keyword>
<dbReference type="Gene3D" id="1.10.1660.10">
    <property type="match status" value="1"/>
</dbReference>
<dbReference type="GO" id="GO:0003700">
    <property type="term" value="F:DNA-binding transcription factor activity"/>
    <property type="evidence" value="ECO:0007669"/>
    <property type="project" value="InterPro"/>
</dbReference>
<dbReference type="InterPro" id="IPR000551">
    <property type="entry name" value="MerR-type_HTH_dom"/>
</dbReference>
<dbReference type="AlphaFoldDB" id="A0AAJ1BHR0"/>
<evidence type="ECO:0000256" key="4">
    <source>
        <dbReference type="ARBA" id="ARBA00023163"/>
    </source>
</evidence>
<dbReference type="InterPro" id="IPR009061">
    <property type="entry name" value="DNA-bd_dom_put_sf"/>
</dbReference>
<comment type="caution">
    <text evidence="6">The sequence shown here is derived from an EMBL/GenBank/DDBJ whole genome shotgun (WGS) entry which is preliminary data.</text>
</comment>
<dbReference type="EMBL" id="JAKUDL010000003">
    <property type="protein sequence ID" value="MCH4294912.1"/>
    <property type="molecule type" value="Genomic_DNA"/>
</dbReference>
<evidence type="ECO:0000256" key="3">
    <source>
        <dbReference type="ARBA" id="ARBA00023159"/>
    </source>
</evidence>
<reference evidence="6 7" key="1">
    <citation type="submission" date="2022-02" db="EMBL/GenBank/DDBJ databases">
        <title>The genome sequence of Shewanella sp. 3B26.</title>
        <authorList>
            <person name="Du J."/>
        </authorList>
    </citation>
    <scope>NUCLEOTIDE SEQUENCE [LARGE SCALE GENOMIC DNA]</scope>
    <source>
        <strain evidence="6 7">3B26</strain>
    </source>
</reference>
<evidence type="ECO:0000256" key="1">
    <source>
        <dbReference type="ARBA" id="ARBA00023015"/>
    </source>
</evidence>
<keyword evidence="1" id="KW-0805">Transcription regulation</keyword>
<keyword evidence="3" id="KW-0010">Activator</keyword>
<dbReference type="InterPro" id="IPR036244">
    <property type="entry name" value="TipA-like_antibiotic-bd"/>
</dbReference>
<dbReference type="SUPFAM" id="SSF46955">
    <property type="entry name" value="Putative DNA-binding domain"/>
    <property type="match status" value="1"/>
</dbReference>
<dbReference type="InterPro" id="IPR012925">
    <property type="entry name" value="TipAS_dom"/>
</dbReference>
<dbReference type="Gene3D" id="1.10.490.50">
    <property type="entry name" value="Antibiotic binding domain of TipA-like multidrug resistance regulators"/>
    <property type="match status" value="1"/>
</dbReference>
<evidence type="ECO:0000313" key="7">
    <source>
        <dbReference type="Proteomes" id="UP001297581"/>
    </source>
</evidence>
<dbReference type="RefSeq" id="WP_240591190.1">
    <property type="nucleotide sequence ID" value="NZ_JAKUDL010000003.1"/>
</dbReference>
<dbReference type="Pfam" id="PF07739">
    <property type="entry name" value="TipAS"/>
    <property type="match status" value="1"/>
</dbReference>
<dbReference type="GO" id="GO:0003677">
    <property type="term" value="F:DNA binding"/>
    <property type="evidence" value="ECO:0007669"/>
    <property type="project" value="UniProtKB-KW"/>
</dbReference>
<dbReference type="PANTHER" id="PTHR30204">
    <property type="entry name" value="REDOX-CYCLING DRUG-SENSING TRANSCRIPTIONAL ACTIVATOR SOXR"/>
    <property type="match status" value="1"/>
</dbReference>
<gene>
    <name evidence="6" type="ORF">MJ923_11415</name>
</gene>
<dbReference type="CDD" id="cd01106">
    <property type="entry name" value="HTH_TipAL-Mta"/>
    <property type="match status" value="1"/>
</dbReference>
<dbReference type="PROSITE" id="PS50937">
    <property type="entry name" value="HTH_MERR_2"/>
    <property type="match status" value="1"/>
</dbReference>
<dbReference type="SMART" id="SM00422">
    <property type="entry name" value="HTH_MERR"/>
    <property type="match status" value="1"/>
</dbReference>
<keyword evidence="7" id="KW-1185">Reference proteome</keyword>
<dbReference type="InterPro" id="IPR047057">
    <property type="entry name" value="MerR_fam"/>
</dbReference>
<accession>A0AAJ1BHR0</accession>
<keyword evidence="4" id="KW-0804">Transcription</keyword>
<dbReference type="PANTHER" id="PTHR30204:SF90">
    <property type="entry name" value="HTH-TYPE TRANSCRIPTIONAL ACTIVATOR MTA"/>
    <property type="match status" value="1"/>
</dbReference>
<name>A0AAJ1BHR0_9GAMM</name>
<evidence type="ECO:0000259" key="5">
    <source>
        <dbReference type="PROSITE" id="PS50937"/>
    </source>
</evidence>
<organism evidence="6 7">
    <name type="scientific">Shewanella zhuhaiensis</name>
    <dbReference type="NCBI Taxonomy" id="2919576"/>
    <lineage>
        <taxon>Bacteria</taxon>
        <taxon>Pseudomonadati</taxon>
        <taxon>Pseudomonadota</taxon>
        <taxon>Gammaproteobacteria</taxon>
        <taxon>Alteromonadales</taxon>
        <taxon>Shewanellaceae</taxon>
        <taxon>Shewanella</taxon>
    </lineage>
</organism>
<feature type="domain" description="HTH merR-type" evidence="5">
    <location>
        <begin position="3"/>
        <end position="72"/>
    </location>
</feature>
<dbReference type="PROSITE" id="PS00552">
    <property type="entry name" value="HTH_MERR_1"/>
    <property type="match status" value="1"/>
</dbReference>